<dbReference type="GO" id="GO:0005829">
    <property type="term" value="C:cytosol"/>
    <property type="evidence" value="ECO:0007669"/>
    <property type="project" value="TreeGrafter"/>
</dbReference>
<evidence type="ECO:0000313" key="6">
    <source>
        <dbReference type="EMBL" id="SHK09312.1"/>
    </source>
</evidence>
<evidence type="ECO:0000313" key="7">
    <source>
        <dbReference type="Proteomes" id="UP000183997"/>
    </source>
</evidence>
<dbReference type="NCBIfam" id="NF002270">
    <property type="entry name" value="PRK01202.1"/>
    <property type="match status" value="1"/>
</dbReference>
<gene>
    <name evidence="3" type="primary">gcvH</name>
    <name evidence="6" type="ORF">SAMN02745123_00681</name>
</gene>
<comment type="subunit">
    <text evidence="3">The glycine cleavage system is composed of four proteins: P, T, L and H.</text>
</comment>
<sequence>MKLQADLKYSKEHEWIRVEGSRAVIGITDFAQDSLGDIVFVELPSVGESLEVEDTFGVVESVKTASDLYAPVSGKVVEVNEALADSPELVNREPYGQGWMIVVEISDVSQLENLMDAEQYQKMVEEA</sequence>
<organism evidence="6 7">
    <name type="scientific">Desulforamulus aeronauticus DSM 10349</name>
    <dbReference type="NCBI Taxonomy" id="1121421"/>
    <lineage>
        <taxon>Bacteria</taxon>
        <taxon>Bacillati</taxon>
        <taxon>Bacillota</taxon>
        <taxon>Clostridia</taxon>
        <taxon>Eubacteriales</taxon>
        <taxon>Peptococcaceae</taxon>
        <taxon>Desulforamulus</taxon>
    </lineage>
</organism>
<comment type="cofactor">
    <cofactor evidence="3">
        <name>(R)-lipoate</name>
        <dbReference type="ChEBI" id="CHEBI:83088"/>
    </cofactor>
    <text evidence="3">Binds 1 lipoyl cofactor covalently.</text>
</comment>
<dbReference type="EMBL" id="FRAR01000006">
    <property type="protein sequence ID" value="SHK09312.1"/>
    <property type="molecule type" value="Genomic_DNA"/>
</dbReference>
<dbReference type="GO" id="GO:0005960">
    <property type="term" value="C:glycine cleavage complex"/>
    <property type="evidence" value="ECO:0007669"/>
    <property type="project" value="InterPro"/>
</dbReference>
<proteinExistence type="inferred from homology"/>
<dbReference type="InterPro" id="IPR002930">
    <property type="entry name" value="GCV_H"/>
</dbReference>
<dbReference type="Pfam" id="PF01597">
    <property type="entry name" value="GCV_H"/>
    <property type="match status" value="1"/>
</dbReference>
<dbReference type="GO" id="GO:0009249">
    <property type="term" value="P:protein lipoylation"/>
    <property type="evidence" value="ECO:0007669"/>
    <property type="project" value="TreeGrafter"/>
</dbReference>
<evidence type="ECO:0000259" key="5">
    <source>
        <dbReference type="PROSITE" id="PS50968"/>
    </source>
</evidence>
<accession>A0A1M6PN25</accession>
<feature type="modified residue" description="N6-lipoyllysine" evidence="3 4">
    <location>
        <position position="63"/>
    </location>
</feature>
<dbReference type="OrthoDB" id="9796712at2"/>
<dbReference type="InterPro" id="IPR000089">
    <property type="entry name" value="Biotin_lipoyl"/>
</dbReference>
<dbReference type="InterPro" id="IPR017453">
    <property type="entry name" value="GCV_H_sub"/>
</dbReference>
<comment type="similarity">
    <text evidence="1 3">Belongs to the GcvH family.</text>
</comment>
<dbReference type="PANTHER" id="PTHR11715:SF3">
    <property type="entry name" value="GLYCINE CLEAVAGE SYSTEM H PROTEIN-RELATED"/>
    <property type="match status" value="1"/>
</dbReference>
<dbReference type="Proteomes" id="UP000183997">
    <property type="component" value="Unassembled WGS sequence"/>
</dbReference>
<evidence type="ECO:0000256" key="4">
    <source>
        <dbReference type="PIRSR" id="PIRSR617453-50"/>
    </source>
</evidence>
<dbReference type="CDD" id="cd06848">
    <property type="entry name" value="GCS_H"/>
    <property type="match status" value="1"/>
</dbReference>
<reference evidence="7" key="1">
    <citation type="submission" date="2016-11" db="EMBL/GenBank/DDBJ databases">
        <authorList>
            <person name="Varghese N."/>
            <person name="Submissions S."/>
        </authorList>
    </citation>
    <scope>NUCLEOTIDE SEQUENCE [LARGE SCALE GENOMIC DNA]</scope>
    <source>
        <strain evidence="7">DSM 10349</strain>
    </source>
</reference>
<evidence type="ECO:0000256" key="3">
    <source>
        <dbReference type="HAMAP-Rule" id="MF_00272"/>
    </source>
</evidence>
<dbReference type="NCBIfam" id="TIGR00527">
    <property type="entry name" value="gcvH"/>
    <property type="match status" value="1"/>
</dbReference>
<name>A0A1M6PN25_9FIRM</name>
<dbReference type="GO" id="GO:0019464">
    <property type="term" value="P:glycine decarboxylation via glycine cleavage system"/>
    <property type="evidence" value="ECO:0007669"/>
    <property type="project" value="UniProtKB-UniRule"/>
</dbReference>
<dbReference type="Gene3D" id="2.40.50.100">
    <property type="match status" value="1"/>
</dbReference>
<dbReference type="PROSITE" id="PS50968">
    <property type="entry name" value="BIOTINYL_LIPOYL"/>
    <property type="match status" value="1"/>
</dbReference>
<dbReference type="STRING" id="1121421.SAMN02745123_00681"/>
<feature type="domain" description="Lipoyl-binding" evidence="5">
    <location>
        <begin position="22"/>
        <end position="104"/>
    </location>
</feature>
<keyword evidence="2 3" id="KW-0450">Lipoyl</keyword>
<dbReference type="SUPFAM" id="SSF51230">
    <property type="entry name" value="Single hybrid motif"/>
    <property type="match status" value="1"/>
</dbReference>
<keyword evidence="7" id="KW-1185">Reference proteome</keyword>
<dbReference type="HAMAP" id="MF_00272">
    <property type="entry name" value="GcvH"/>
    <property type="match status" value="1"/>
</dbReference>
<dbReference type="InterPro" id="IPR003016">
    <property type="entry name" value="2-oxoA_DH_lipoyl-BS"/>
</dbReference>
<evidence type="ECO:0000256" key="2">
    <source>
        <dbReference type="ARBA" id="ARBA00022823"/>
    </source>
</evidence>
<dbReference type="InterPro" id="IPR033753">
    <property type="entry name" value="GCV_H/Fam206"/>
</dbReference>
<dbReference type="AlphaFoldDB" id="A0A1M6PN25"/>
<dbReference type="PANTHER" id="PTHR11715">
    <property type="entry name" value="GLYCINE CLEAVAGE SYSTEM H PROTEIN"/>
    <property type="match status" value="1"/>
</dbReference>
<dbReference type="InterPro" id="IPR011053">
    <property type="entry name" value="Single_hybrid_motif"/>
</dbReference>
<dbReference type="PROSITE" id="PS00189">
    <property type="entry name" value="LIPOYL"/>
    <property type="match status" value="1"/>
</dbReference>
<evidence type="ECO:0000256" key="1">
    <source>
        <dbReference type="ARBA" id="ARBA00009249"/>
    </source>
</evidence>
<protein>
    <recommendedName>
        <fullName evidence="3">Glycine cleavage system H protein</fullName>
    </recommendedName>
</protein>
<dbReference type="RefSeq" id="WP_072910946.1">
    <property type="nucleotide sequence ID" value="NZ_FRAR01000006.1"/>
</dbReference>
<comment type="function">
    <text evidence="3">The glycine cleavage system catalyzes the degradation of glycine. The H protein shuttles the methylamine group of glycine from the P protein to the T protein.</text>
</comment>